<organism evidence="8 9">
    <name type="scientific">Paenarthrobacter nicotinovorans</name>
    <name type="common">Arthrobacter nicotinovorans</name>
    <dbReference type="NCBI Taxonomy" id="29320"/>
    <lineage>
        <taxon>Bacteria</taxon>
        <taxon>Bacillati</taxon>
        <taxon>Actinomycetota</taxon>
        <taxon>Actinomycetes</taxon>
        <taxon>Micrococcales</taxon>
        <taxon>Micrococcaceae</taxon>
        <taxon>Paenarthrobacter</taxon>
    </lineage>
</organism>
<evidence type="ECO:0000313" key="9">
    <source>
        <dbReference type="Proteomes" id="UP001448614"/>
    </source>
</evidence>
<feature type="region of interest" description="Disordered" evidence="7">
    <location>
        <begin position="143"/>
        <end position="175"/>
    </location>
</feature>
<protein>
    <recommendedName>
        <fullName evidence="6">Very short patch repair endonuclease</fullName>
        <ecNumber evidence="6">3.1.-.-</ecNumber>
    </recommendedName>
</protein>
<evidence type="ECO:0000256" key="4">
    <source>
        <dbReference type="ARBA" id="ARBA00022801"/>
    </source>
</evidence>
<keyword evidence="1 6" id="KW-0540">Nuclease</keyword>
<dbReference type="CDD" id="cd00221">
    <property type="entry name" value="Vsr"/>
    <property type="match status" value="1"/>
</dbReference>
<reference evidence="8 9" key="1">
    <citation type="journal article" date="2024" name="Appl. Microbiol. Biotechnol.">
        <title>Biosynthetic gene clusters with biotechnological applications in novel Antarctic isolates from Actinomycetota.</title>
        <authorList>
            <person name="Bruna P."/>
            <person name="Nunez-Montero K."/>
            <person name="Contreras M.J."/>
            <person name="Leal K."/>
            <person name="Garcia M."/>
            <person name="Abanto M."/>
            <person name="Barrientos L."/>
        </authorList>
    </citation>
    <scope>NUCLEOTIDE SEQUENCE [LARGE SCALE GENOMIC DNA]</scope>
    <source>
        <strain evidence="8 9">Se16.17</strain>
    </source>
</reference>
<dbReference type="EC" id="3.1.-.-" evidence="6"/>
<keyword evidence="2 6" id="KW-0255">Endonuclease</keyword>
<feature type="region of interest" description="Disordered" evidence="7">
    <location>
        <begin position="1"/>
        <end position="23"/>
    </location>
</feature>
<gene>
    <name evidence="8" type="ORF">V3C41_02325</name>
</gene>
<name>A0ABV0GMX2_PAENI</name>
<sequence length="175" mass="20145">MGQSRDLLTPEQRSRNMSKIRGKNTKPELLVRKLLHAKGYRYRLHGQAGSTKLPGRPDLVFAGRRKVIFVNGCFWHFHDCRVGQHAPAANAEFWEAKRSRTRQRDALQREQLATDGWEVLTVWECELKDRSVLEERLTRFLGRRQSPEDVSSPKPAGRRQRPEGAEVTDGAELTD</sequence>
<dbReference type="Pfam" id="PF03852">
    <property type="entry name" value="Vsr"/>
    <property type="match status" value="1"/>
</dbReference>
<dbReference type="RefSeq" id="WP_223944807.1">
    <property type="nucleotide sequence ID" value="NZ_JBBMFV010000004.1"/>
</dbReference>
<comment type="function">
    <text evidence="6">May nick specific sequences that contain T:G mispairs resulting from m5C-deamination.</text>
</comment>
<evidence type="ECO:0000256" key="6">
    <source>
        <dbReference type="PIRNR" id="PIRNR018267"/>
    </source>
</evidence>
<dbReference type="InterPro" id="IPR004603">
    <property type="entry name" value="DNA_mismatch_endonuc_vsr"/>
</dbReference>
<evidence type="ECO:0000256" key="3">
    <source>
        <dbReference type="ARBA" id="ARBA00022763"/>
    </source>
</evidence>
<dbReference type="EMBL" id="JBBMFV010000004">
    <property type="protein sequence ID" value="MEO3939903.1"/>
    <property type="molecule type" value="Genomic_DNA"/>
</dbReference>
<proteinExistence type="inferred from homology"/>
<dbReference type="SUPFAM" id="SSF52980">
    <property type="entry name" value="Restriction endonuclease-like"/>
    <property type="match status" value="1"/>
</dbReference>
<keyword evidence="5 6" id="KW-0234">DNA repair</keyword>
<keyword evidence="4 6" id="KW-0378">Hydrolase</keyword>
<dbReference type="InterPro" id="IPR011335">
    <property type="entry name" value="Restrct_endonuc-II-like"/>
</dbReference>
<evidence type="ECO:0000256" key="7">
    <source>
        <dbReference type="SAM" id="MobiDB-lite"/>
    </source>
</evidence>
<dbReference type="Gene3D" id="3.40.960.10">
    <property type="entry name" value="VSR Endonuclease"/>
    <property type="match status" value="1"/>
</dbReference>
<keyword evidence="9" id="KW-1185">Reference proteome</keyword>
<evidence type="ECO:0000256" key="2">
    <source>
        <dbReference type="ARBA" id="ARBA00022759"/>
    </source>
</evidence>
<dbReference type="PIRSF" id="PIRSF018267">
    <property type="entry name" value="VSR_endonuc"/>
    <property type="match status" value="1"/>
</dbReference>
<evidence type="ECO:0000256" key="1">
    <source>
        <dbReference type="ARBA" id="ARBA00022722"/>
    </source>
</evidence>
<dbReference type="NCBIfam" id="TIGR00632">
    <property type="entry name" value="vsr"/>
    <property type="match status" value="1"/>
</dbReference>
<evidence type="ECO:0000313" key="8">
    <source>
        <dbReference type="EMBL" id="MEO3939903.1"/>
    </source>
</evidence>
<accession>A0ABV0GMX2</accession>
<evidence type="ECO:0000256" key="5">
    <source>
        <dbReference type="ARBA" id="ARBA00023204"/>
    </source>
</evidence>
<keyword evidence="3 6" id="KW-0227">DNA damage</keyword>
<comment type="caution">
    <text evidence="8">The sequence shown here is derived from an EMBL/GenBank/DDBJ whole genome shotgun (WGS) entry which is preliminary data.</text>
</comment>
<dbReference type="Proteomes" id="UP001448614">
    <property type="component" value="Unassembled WGS sequence"/>
</dbReference>
<comment type="similarity">
    <text evidence="6">Belongs to the vsr family.</text>
</comment>
<dbReference type="GO" id="GO:0004519">
    <property type="term" value="F:endonuclease activity"/>
    <property type="evidence" value="ECO:0007669"/>
    <property type="project" value="UniProtKB-KW"/>
</dbReference>